<proteinExistence type="predicted"/>
<dbReference type="RefSeq" id="WP_007186744.1">
    <property type="nucleotide sequence ID" value="NZ_AKGD01000003.1"/>
</dbReference>
<keyword evidence="3" id="KW-1185">Reference proteome</keyword>
<dbReference type="STRING" id="1172194.WQQ_38090"/>
<dbReference type="Gene3D" id="1.20.1260.10">
    <property type="match status" value="1"/>
</dbReference>
<dbReference type="InterPro" id="IPR012347">
    <property type="entry name" value="Ferritin-like"/>
</dbReference>
<organism evidence="2 3">
    <name type="scientific">Hydrocarboniphaga effusa AP103</name>
    <dbReference type="NCBI Taxonomy" id="1172194"/>
    <lineage>
        <taxon>Bacteria</taxon>
        <taxon>Pseudomonadati</taxon>
        <taxon>Pseudomonadota</taxon>
        <taxon>Gammaproteobacteria</taxon>
        <taxon>Nevskiales</taxon>
        <taxon>Nevskiaceae</taxon>
        <taxon>Hydrocarboniphaga</taxon>
    </lineage>
</organism>
<dbReference type="OrthoDB" id="5291582at2"/>
<name>I7Z9U9_9GAMM</name>
<protein>
    <recommendedName>
        <fullName evidence="4">Ferritin Dps family protein</fullName>
    </recommendedName>
</protein>
<dbReference type="Proteomes" id="UP000003704">
    <property type="component" value="Unassembled WGS sequence"/>
</dbReference>
<evidence type="ECO:0000313" key="2">
    <source>
        <dbReference type="EMBL" id="EIT68614.1"/>
    </source>
</evidence>
<dbReference type="SUPFAM" id="SSF47240">
    <property type="entry name" value="Ferritin-like"/>
    <property type="match status" value="1"/>
</dbReference>
<sequence length="280" mass="29083">MTLSTSMSPANRTGIQSSPIDSKAQLAVPASLREPRLVAATDAAALRGEYIVDADALGSIPPPGTVKGMAKAGLQALKGNRAQVLLDKIAERLAFERAGTRLYDQIITKCEVLADASDDAADATPMIEGLRQIRLDEISHAQLLVEAMERLGGDPTAQTPSADLVGTEGMGLLQALSDPRTTPTQCLHALLTAELADNAGWELLIDLAQHYGQDDLAQQFAGALAQEEAHLARIKAWHTASVLGETSLLASVADVLSDGDGAGGARVGNGPARGVKAAPV</sequence>
<accession>I7Z9U9</accession>
<reference evidence="2 3" key="1">
    <citation type="journal article" date="2012" name="J. Bacteriol.">
        <title>Genome Sequence of n-Alkane-Degrading Hydrocarboniphaga effusa Strain AP103T (ATCC BAA-332T).</title>
        <authorList>
            <person name="Chang H.K."/>
            <person name="Zylstra G.J."/>
            <person name="Chae J.C."/>
        </authorList>
    </citation>
    <scope>NUCLEOTIDE SEQUENCE [LARGE SCALE GENOMIC DNA]</scope>
    <source>
        <strain evidence="2 3">AP103</strain>
    </source>
</reference>
<dbReference type="AlphaFoldDB" id="I7Z9U9"/>
<dbReference type="CDD" id="cd00657">
    <property type="entry name" value="Ferritin_like"/>
    <property type="match status" value="1"/>
</dbReference>
<feature type="region of interest" description="Disordered" evidence="1">
    <location>
        <begin position="260"/>
        <end position="280"/>
    </location>
</feature>
<dbReference type="InterPro" id="IPR009078">
    <property type="entry name" value="Ferritin-like_SF"/>
</dbReference>
<feature type="compositionally biased region" description="Low complexity" evidence="1">
    <location>
        <begin position="268"/>
        <end position="280"/>
    </location>
</feature>
<gene>
    <name evidence="2" type="ORF">WQQ_38090</name>
</gene>
<evidence type="ECO:0008006" key="4">
    <source>
        <dbReference type="Google" id="ProtNLM"/>
    </source>
</evidence>
<evidence type="ECO:0000313" key="3">
    <source>
        <dbReference type="Proteomes" id="UP000003704"/>
    </source>
</evidence>
<comment type="caution">
    <text evidence="2">The sequence shown here is derived from an EMBL/GenBank/DDBJ whole genome shotgun (WGS) entry which is preliminary data.</text>
</comment>
<evidence type="ECO:0000256" key="1">
    <source>
        <dbReference type="SAM" id="MobiDB-lite"/>
    </source>
</evidence>
<dbReference type="EMBL" id="AKGD01000003">
    <property type="protein sequence ID" value="EIT68614.1"/>
    <property type="molecule type" value="Genomic_DNA"/>
</dbReference>